<dbReference type="AlphaFoldDB" id="A0A9D5UCU5"/>
<evidence type="ECO:0008006" key="4">
    <source>
        <dbReference type="Google" id="ProtNLM"/>
    </source>
</evidence>
<dbReference type="Proteomes" id="UP000822993">
    <property type="component" value="Unassembled WGS sequence"/>
</dbReference>
<feature type="transmembrane region" description="Helical" evidence="1">
    <location>
        <begin position="84"/>
        <end position="104"/>
    </location>
</feature>
<dbReference type="EMBL" id="JACSPN010000030">
    <property type="protein sequence ID" value="MBE7701999.1"/>
    <property type="molecule type" value="Genomic_DNA"/>
</dbReference>
<evidence type="ECO:0000256" key="1">
    <source>
        <dbReference type="SAM" id="Phobius"/>
    </source>
</evidence>
<sequence>MRTFWADLSERRPTVAQFVMFSLLSTGMTVLQLALMPLFKWVLTMTPLVDQTFRAFAVSTNADGSTFFLFDYAAGPLPTGGGGLAYFLAVQITLLIAQVINFFLQRNITFKSDTDVWRAATWYFVAYVLITFAAAALQGFYKAPIYQWMVERWGSTGEVGADLVTMIINALISVLVYFPILKIIFKQPPGTDADAGTAAPIDQRVAAATR</sequence>
<accession>A0A9D5UCU5</accession>
<gene>
    <name evidence="2" type="ORF">H9623_17035</name>
</gene>
<feature type="transmembrane region" description="Helical" evidence="1">
    <location>
        <begin position="18"/>
        <end position="39"/>
    </location>
</feature>
<keyword evidence="1" id="KW-0472">Membrane</keyword>
<reference evidence="2 3" key="1">
    <citation type="submission" date="2020-08" db="EMBL/GenBank/DDBJ databases">
        <title>A Genomic Blueprint of the Chicken Gut Microbiome.</title>
        <authorList>
            <person name="Gilroy R."/>
            <person name="Ravi A."/>
            <person name="Getino M."/>
            <person name="Pursley I."/>
            <person name="Horton D.L."/>
            <person name="Alikhan N.-F."/>
            <person name="Baker D."/>
            <person name="Gharbi K."/>
            <person name="Hall N."/>
            <person name="Watson M."/>
            <person name="Adriaenssens E.M."/>
            <person name="Foster-Nyarko E."/>
            <person name="Jarju S."/>
            <person name="Secka A."/>
            <person name="Antonio M."/>
            <person name="Oren A."/>
            <person name="Chaudhuri R."/>
            <person name="La Ragione R.M."/>
            <person name="Hildebrand F."/>
            <person name="Pallen M.J."/>
        </authorList>
    </citation>
    <scope>NUCLEOTIDE SEQUENCE [LARGE SCALE GENOMIC DNA]</scope>
    <source>
        <strain evidence="2 3">Sa1BUA8</strain>
    </source>
</reference>
<proteinExistence type="predicted"/>
<comment type="caution">
    <text evidence="2">The sequence shown here is derived from an EMBL/GenBank/DDBJ whole genome shotgun (WGS) entry which is preliminary data.</text>
</comment>
<name>A0A9D5UCU5_9CELL</name>
<protein>
    <recommendedName>
        <fullName evidence="4">GtrA-like protein domain-containing protein</fullName>
    </recommendedName>
</protein>
<evidence type="ECO:0000313" key="2">
    <source>
        <dbReference type="EMBL" id="MBE7701999.1"/>
    </source>
</evidence>
<organism evidence="2 3">
    <name type="scientific">Oerskovia douganii</name>
    <dbReference type="NCBI Taxonomy" id="2762210"/>
    <lineage>
        <taxon>Bacteria</taxon>
        <taxon>Bacillati</taxon>
        <taxon>Actinomycetota</taxon>
        <taxon>Actinomycetes</taxon>
        <taxon>Micrococcales</taxon>
        <taxon>Cellulomonadaceae</taxon>
        <taxon>Oerskovia</taxon>
    </lineage>
</organism>
<keyword evidence="1" id="KW-0812">Transmembrane</keyword>
<keyword evidence="1" id="KW-1133">Transmembrane helix</keyword>
<feature type="transmembrane region" description="Helical" evidence="1">
    <location>
        <begin position="116"/>
        <end position="141"/>
    </location>
</feature>
<evidence type="ECO:0000313" key="3">
    <source>
        <dbReference type="Proteomes" id="UP000822993"/>
    </source>
</evidence>
<feature type="transmembrane region" description="Helical" evidence="1">
    <location>
        <begin position="161"/>
        <end position="180"/>
    </location>
</feature>
<keyword evidence="3" id="KW-1185">Reference proteome</keyword>
<dbReference type="RefSeq" id="WP_193721212.1">
    <property type="nucleotide sequence ID" value="NZ_JACSPN010000030.1"/>
</dbReference>